<proteinExistence type="predicted"/>
<keyword evidence="2" id="KW-1185">Reference proteome</keyword>
<evidence type="ECO:0000313" key="1">
    <source>
        <dbReference type="EMBL" id="MCP1997797.1"/>
    </source>
</evidence>
<protein>
    <submittedName>
        <fullName evidence="1">Uncharacterized protein</fullName>
    </submittedName>
</protein>
<dbReference type="Proteomes" id="UP001205486">
    <property type="component" value="Unassembled WGS sequence"/>
</dbReference>
<sequence length="168" mass="18382">MSISEDFQAHALAEPPEADKRRKLKSGPHACSTLPHQCTGRTGIAVANCVSSFMMRLKSSIWVAAYLRRCQGEGVFGAVRRRGADEAGAVFVKLALLDGNAMLYAPAPQAVYDDSRPVERVFAPSSAEPVAEQAIEDRLAREVRFDPDAWIVEIEDKAGRHFLDLARG</sequence>
<name>A0ACC6AE66_NITWI</name>
<dbReference type="EMBL" id="JALJZS010000001">
    <property type="protein sequence ID" value="MCP1997797.1"/>
    <property type="molecule type" value="Genomic_DNA"/>
</dbReference>
<evidence type="ECO:0000313" key="2">
    <source>
        <dbReference type="Proteomes" id="UP001205486"/>
    </source>
</evidence>
<organism evidence="1 2">
    <name type="scientific">Nitrobacter winogradskyi</name>
    <name type="common">Nitrobacter agilis</name>
    <dbReference type="NCBI Taxonomy" id="913"/>
    <lineage>
        <taxon>Bacteria</taxon>
        <taxon>Pseudomonadati</taxon>
        <taxon>Pseudomonadota</taxon>
        <taxon>Alphaproteobacteria</taxon>
        <taxon>Hyphomicrobiales</taxon>
        <taxon>Nitrobacteraceae</taxon>
        <taxon>Nitrobacter</taxon>
    </lineage>
</organism>
<accession>A0ACC6AE66</accession>
<gene>
    <name evidence="1" type="ORF">J2S34_000219</name>
</gene>
<comment type="caution">
    <text evidence="1">The sequence shown here is derived from an EMBL/GenBank/DDBJ whole genome shotgun (WGS) entry which is preliminary data.</text>
</comment>
<reference evidence="1" key="1">
    <citation type="submission" date="2022-03" db="EMBL/GenBank/DDBJ databases">
        <title>Interactions between chemoautotrophic and heterotrophic bacteria.</title>
        <authorList>
            <person name="Santoro A."/>
        </authorList>
    </citation>
    <scope>NUCLEOTIDE SEQUENCE</scope>
    <source>
        <strain evidence="1">Nb-106</strain>
    </source>
</reference>